<dbReference type="PROSITE" id="PS50157">
    <property type="entry name" value="ZINC_FINGER_C2H2_2"/>
    <property type="match status" value="9"/>
</dbReference>
<feature type="domain" description="C2H2-type" evidence="7">
    <location>
        <begin position="79"/>
        <end position="106"/>
    </location>
</feature>
<accession>A0ABQ9J7C6</accession>
<keyword evidence="3 5" id="KW-0863">Zinc-finger</keyword>
<dbReference type="SMART" id="SM00355">
    <property type="entry name" value="ZnF_C2H2"/>
    <property type="match status" value="21"/>
</dbReference>
<name>A0ABQ9J7C6_9CUCU</name>
<dbReference type="PANTHER" id="PTHR24379:SF121">
    <property type="entry name" value="C2H2-TYPE DOMAIN-CONTAINING PROTEIN"/>
    <property type="match status" value="1"/>
</dbReference>
<keyword evidence="2" id="KW-0677">Repeat</keyword>
<feature type="domain" description="C2H2-type" evidence="7">
    <location>
        <begin position="459"/>
        <end position="486"/>
    </location>
</feature>
<dbReference type="InterPro" id="IPR013087">
    <property type="entry name" value="Znf_C2H2_type"/>
</dbReference>
<dbReference type="Proteomes" id="UP001162164">
    <property type="component" value="Unassembled WGS sequence"/>
</dbReference>
<evidence type="ECO:0000313" key="8">
    <source>
        <dbReference type="EMBL" id="KAJ8974065.1"/>
    </source>
</evidence>
<proteinExistence type="predicted"/>
<keyword evidence="9" id="KW-1185">Reference proteome</keyword>
<organism evidence="8 9">
    <name type="scientific">Molorchus minor</name>
    <dbReference type="NCBI Taxonomy" id="1323400"/>
    <lineage>
        <taxon>Eukaryota</taxon>
        <taxon>Metazoa</taxon>
        <taxon>Ecdysozoa</taxon>
        <taxon>Arthropoda</taxon>
        <taxon>Hexapoda</taxon>
        <taxon>Insecta</taxon>
        <taxon>Pterygota</taxon>
        <taxon>Neoptera</taxon>
        <taxon>Endopterygota</taxon>
        <taxon>Coleoptera</taxon>
        <taxon>Polyphaga</taxon>
        <taxon>Cucujiformia</taxon>
        <taxon>Chrysomeloidea</taxon>
        <taxon>Cerambycidae</taxon>
        <taxon>Lamiinae</taxon>
        <taxon>Monochamini</taxon>
        <taxon>Molorchus</taxon>
    </lineage>
</organism>
<dbReference type="InterPro" id="IPR036236">
    <property type="entry name" value="Znf_C2H2_sf"/>
</dbReference>
<dbReference type="SUPFAM" id="SSF57667">
    <property type="entry name" value="beta-beta-alpha zinc fingers"/>
    <property type="match status" value="9"/>
</dbReference>
<feature type="domain" description="C2H2-type" evidence="7">
    <location>
        <begin position="868"/>
        <end position="895"/>
    </location>
</feature>
<evidence type="ECO:0000256" key="4">
    <source>
        <dbReference type="ARBA" id="ARBA00022833"/>
    </source>
</evidence>
<evidence type="ECO:0000256" key="2">
    <source>
        <dbReference type="ARBA" id="ARBA00022737"/>
    </source>
</evidence>
<gene>
    <name evidence="8" type="ORF">NQ317_016202</name>
</gene>
<feature type="domain" description="C2H2-type" evidence="7">
    <location>
        <begin position="428"/>
        <end position="455"/>
    </location>
</feature>
<evidence type="ECO:0000256" key="1">
    <source>
        <dbReference type="ARBA" id="ARBA00022723"/>
    </source>
</evidence>
<dbReference type="PANTHER" id="PTHR24379">
    <property type="entry name" value="KRAB AND ZINC FINGER DOMAIN-CONTAINING"/>
    <property type="match status" value="1"/>
</dbReference>
<keyword evidence="4" id="KW-0862">Zinc</keyword>
<dbReference type="EMBL" id="JAPWTJ010001058">
    <property type="protein sequence ID" value="KAJ8974065.1"/>
    <property type="molecule type" value="Genomic_DNA"/>
</dbReference>
<reference evidence="8" key="1">
    <citation type="journal article" date="2023" name="Insect Mol. Biol.">
        <title>Genome sequencing provides insights into the evolution of gene families encoding plant cell wall-degrading enzymes in longhorned beetles.</title>
        <authorList>
            <person name="Shin N.R."/>
            <person name="Okamura Y."/>
            <person name="Kirsch R."/>
            <person name="Pauchet Y."/>
        </authorList>
    </citation>
    <scope>NUCLEOTIDE SEQUENCE</scope>
    <source>
        <strain evidence="8">MMC_N1</strain>
    </source>
</reference>
<feature type="domain" description="C2H2-type" evidence="7">
    <location>
        <begin position="973"/>
        <end position="1000"/>
    </location>
</feature>
<feature type="domain" description="C2H2-type" evidence="7">
    <location>
        <begin position="397"/>
        <end position="424"/>
    </location>
</feature>
<comment type="caution">
    <text evidence="8">The sequence shown here is derived from an EMBL/GenBank/DDBJ whole genome shotgun (WGS) entry which is preliminary data.</text>
</comment>
<evidence type="ECO:0000256" key="6">
    <source>
        <dbReference type="SAM" id="MobiDB-lite"/>
    </source>
</evidence>
<keyword evidence="1" id="KW-0479">Metal-binding</keyword>
<evidence type="ECO:0000259" key="7">
    <source>
        <dbReference type="PROSITE" id="PS50157"/>
    </source>
</evidence>
<dbReference type="Pfam" id="PF13909">
    <property type="entry name" value="zf-H2C2_5"/>
    <property type="match status" value="1"/>
</dbReference>
<dbReference type="Gene3D" id="3.30.160.60">
    <property type="entry name" value="Classic Zinc Finger"/>
    <property type="match status" value="9"/>
</dbReference>
<feature type="domain" description="C2H2-type" evidence="7">
    <location>
        <begin position="547"/>
        <end position="574"/>
    </location>
</feature>
<dbReference type="Pfam" id="PF00096">
    <property type="entry name" value="zf-C2H2"/>
    <property type="match status" value="1"/>
</dbReference>
<sequence>MEVTDVTVEHPDPERYTNASCVLSPPNTNSTSTNTDYVTKIILKLRCTDVRSVSLRRCTKESMKQHQLVHKDDSEVQMHKCDNCNYQTKHPTSLRRHVMIHKDSSEVKTFQCEVCEFKTKYRNNMARHQLIHKNALEGKASKCNNCRYSTKYKNLPNMQCTIHKATSEVKMYECDLCKFKSRFVNLLYMEPLACLPCIRCIADCFNLKKTCKATEKSIKRYSEKVETSGQGQVNLNDVLTFLNQEPLKCENIDNQVTIKEEPTPCEIYLNHCDYEGVNKEAPELENEVPAPVLDGSIQKKTEAKLYECELCPFKTKYKININRHALVHNNCEIYNCDSCKFKTKHKNSFIRHKICIHKQKDLQKVRIFKCGICPFDSAEKDSLKTHTLNHKDGSDMFKCDICEYKSERKGHLIRHLLVHKSISEVRIFKCELCTYESKRMENLNTHRLVHKDRSEIEMFKCETCGYETRHKFYIRRHVMHHKKESEVKMYKCDTCGYKTLRPSNLKKHLLVHLKWFRCHLCDYKTKQKAHLVDHIVIHEGNFKPELYSCDVCEFKTKHKYYLRKHQVVHKDSSEVRMYICETCSYKTKYRGGFKRHILCHRKGGTNLDISEEPVMCKSCAELVQNAFNFKSISISVEKRIKSFTITNATMLDLKEIYKNENNEADVLTKKTICRFCMKCVEDGNAASLDALKMKQVLPEEMLQKVLPELDYTFIREPMVCPSCVGSLTSYFSIAATCETTEEKVNHYCEQHGTNSKGLIQLIDVHRSVCEDFPEFKLAFNQIVIKKEEPVTDDIKSNYTELDVKKEPTDETDDTCNLEESQEIQVKVHIGIPEPNTYKCELCKFTTRNKRLFKRHHLTHKNDSEIKTYKCDICDFRAKRPGSLKSHLTTHTDSLDNDFYKCQVCEYRTKNTHILKKHITEHDNNSEPTIFLFTKTSLKRRYTSAISANSRLNVNVASRTICRSIKKPTEIEMYQCEVCHFKTKYRENFRKHELVHKDDSEVETYQCESCDFRTKYKSSIKLHLLVHNDSIDTSMYTCKIGDRTLQAEDESPDKDCPDVEIFKCDICKFHTKYKTNLSKHLITHKKNEADLRMFKCDLCPFQTIHKRNLKEHILVHKDGFDAELFGCDKCEFKTKHKGSLTRHMLAHKDSSEVKMYTCELCVYKTKHKGNIKRHLLMHNDSQG</sequence>
<evidence type="ECO:0000313" key="9">
    <source>
        <dbReference type="Proteomes" id="UP001162164"/>
    </source>
</evidence>
<feature type="domain" description="C2H2-type" evidence="7">
    <location>
        <begin position="490"/>
        <end position="512"/>
    </location>
</feature>
<dbReference type="SMART" id="SM00868">
    <property type="entry name" value="zf-AD"/>
    <property type="match status" value="3"/>
</dbReference>
<evidence type="ECO:0000256" key="3">
    <source>
        <dbReference type="ARBA" id="ARBA00022771"/>
    </source>
</evidence>
<feature type="region of interest" description="Disordered" evidence="6">
    <location>
        <begin position="1"/>
        <end position="28"/>
    </location>
</feature>
<dbReference type="InterPro" id="IPR012934">
    <property type="entry name" value="Znf_AD"/>
</dbReference>
<evidence type="ECO:0000256" key="5">
    <source>
        <dbReference type="PROSITE-ProRule" id="PRU00042"/>
    </source>
</evidence>
<protein>
    <recommendedName>
        <fullName evidence="7">C2H2-type domain-containing protein</fullName>
    </recommendedName>
</protein>
<feature type="domain" description="C2H2-type" evidence="7">
    <location>
        <begin position="516"/>
        <end position="543"/>
    </location>
</feature>